<evidence type="ECO:0000256" key="2">
    <source>
        <dbReference type="HAMAP-Rule" id="MF_00170"/>
    </source>
</evidence>
<organism evidence="3 4">
    <name type="scientific">Paenibacillus plantarum</name>
    <dbReference type="NCBI Taxonomy" id="2654975"/>
    <lineage>
        <taxon>Bacteria</taxon>
        <taxon>Bacillati</taxon>
        <taxon>Bacillota</taxon>
        <taxon>Bacilli</taxon>
        <taxon>Bacillales</taxon>
        <taxon>Paenibacillaceae</taxon>
        <taxon>Paenibacillus</taxon>
    </lineage>
</organism>
<sequence>MEAKKAAAELAITEIQDGMIVGLGTGSTAYWAIQGLGARVQNGLYIQAVATSVASENLAKELGIPLIPFADISEIDVTIDGADEVDPDWHLIKGGGGALLREKIVAFSSKKLIIVVDESKVVTQLGAFPLPVEVVKFGYELTIRKLRALGCEPKVRVADNQPFVTDNGNYIIDCHFGSIPNPAELHQAINGIPGVVENGLFIGLASQVIVGYKDGSVRSL</sequence>
<dbReference type="Proteomes" id="UP000653578">
    <property type="component" value="Unassembled WGS sequence"/>
</dbReference>
<accession>A0ABX1XMS5</accession>
<dbReference type="PANTHER" id="PTHR11934">
    <property type="entry name" value="RIBOSE-5-PHOSPHATE ISOMERASE"/>
    <property type="match status" value="1"/>
</dbReference>
<dbReference type="Pfam" id="PF06026">
    <property type="entry name" value="Rib_5-P_isom_A"/>
    <property type="match status" value="1"/>
</dbReference>
<reference evidence="3 4" key="1">
    <citation type="submission" date="2019-10" db="EMBL/GenBank/DDBJ databases">
        <title>Description of Paenibacillus humi sp. nov.</title>
        <authorList>
            <person name="Carlier A."/>
            <person name="Qi S."/>
        </authorList>
    </citation>
    <scope>NUCLEOTIDE SEQUENCE [LARGE SCALE GENOMIC DNA]</scope>
    <source>
        <strain evidence="3 4">LMG 31461</strain>
    </source>
</reference>
<keyword evidence="1 2" id="KW-0413">Isomerase</keyword>
<dbReference type="NCBIfam" id="TIGR00021">
    <property type="entry name" value="rpiA"/>
    <property type="match status" value="1"/>
</dbReference>
<evidence type="ECO:0000256" key="1">
    <source>
        <dbReference type="ARBA" id="ARBA00023235"/>
    </source>
</evidence>
<comment type="pathway">
    <text evidence="2">Carbohydrate degradation; pentose phosphate pathway; D-ribose 5-phosphate from D-ribulose 5-phosphate (non-oxidative stage): step 1/1.</text>
</comment>
<feature type="binding site" evidence="2">
    <location>
        <position position="120"/>
    </location>
    <ligand>
        <name>substrate</name>
    </ligand>
</feature>
<protein>
    <recommendedName>
        <fullName evidence="2">Ribose-5-phosphate isomerase A</fullName>
        <ecNumber evidence="2">5.3.1.6</ecNumber>
    </recommendedName>
    <alternativeName>
        <fullName evidence="2">Phosphoriboisomerase A</fullName>
        <shortName evidence="2">PRI</shortName>
    </alternativeName>
</protein>
<gene>
    <name evidence="2 3" type="primary">rpiA</name>
    <name evidence="3" type="ORF">GC096_37565</name>
</gene>
<dbReference type="NCBIfam" id="NF001924">
    <property type="entry name" value="PRK00702.1"/>
    <property type="match status" value="1"/>
</dbReference>
<dbReference type="InterPro" id="IPR004788">
    <property type="entry name" value="Ribose5P_isomerase_type_A"/>
</dbReference>
<dbReference type="InterPro" id="IPR020672">
    <property type="entry name" value="Ribose5P_isomerase_typA_subgr"/>
</dbReference>
<dbReference type="CDD" id="cd01398">
    <property type="entry name" value="RPI_A"/>
    <property type="match status" value="1"/>
</dbReference>
<comment type="similarity">
    <text evidence="2">Belongs to the ribose 5-phosphate isomerase family.</text>
</comment>
<feature type="active site" description="Proton acceptor" evidence="2">
    <location>
        <position position="102"/>
    </location>
</feature>
<dbReference type="EMBL" id="WHNY01000093">
    <property type="protein sequence ID" value="NOU69734.1"/>
    <property type="molecule type" value="Genomic_DNA"/>
</dbReference>
<dbReference type="RefSeq" id="WP_171638389.1">
    <property type="nucleotide sequence ID" value="NZ_WHNY01000093.1"/>
</dbReference>
<comment type="catalytic activity">
    <reaction evidence="2">
        <text>aldehydo-D-ribose 5-phosphate = D-ribulose 5-phosphate</text>
        <dbReference type="Rhea" id="RHEA:14657"/>
        <dbReference type="ChEBI" id="CHEBI:58121"/>
        <dbReference type="ChEBI" id="CHEBI:58273"/>
        <dbReference type="EC" id="5.3.1.6"/>
    </reaction>
</comment>
<feature type="binding site" evidence="2">
    <location>
        <begin position="25"/>
        <end position="28"/>
    </location>
    <ligand>
        <name>substrate</name>
    </ligand>
</feature>
<dbReference type="EC" id="5.3.1.6" evidence="2"/>
<keyword evidence="4" id="KW-1185">Reference proteome</keyword>
<name>A0ABX1XMS5_9BACL</name>
<comment type="subunit">
    <text evidence="2">Homodimer.</text>
</comment>
<dbReference type="GO" id="GO:0004751">
    <property type="term" value="F:ribose-5-phosphate isomerase activity"/>
    <property type="evidence" value="ECO:0007669"/>
    <property type="project" value="UniProtKB-EC"/>
</dbReference>
<comment type="caution">
    <text evidence="3">The sequence shown here is derived from an EMBL/GenBank/DDBJ whole genome shotgun (WGS) entry which is preliminary data.</text>
</comment>
<feature type="binding site" evidence="2">
    <location>
        <begin position="80"/>
        <end position="83"/>
    </location>
    <ligand>
        <name>substrate</name>
    </ligand>
</feature>
<proteinExistence type="inferred from homology"/>
<dbReference type="HAMAP" id="MF_00170">
    <property type="entry name" value="Rib_5P_isom_A"/>
    <property type="match status" value="1"/>
</dbReference>
<evidence type="ECO:0000313" key="3">
    <source>
        <dbReference type="EMBL" id="NOU69734.1"/>
    </source>
</evidence>
<dbReference type="Gene3D" id="3.30.70.260">
    <property type="match status" value="1"/>
</dbReference>
<dbReference type="SUPFAM" id="SSF100950">
    <property type="entry name" value="NagB/RpiA/CoA transferase-like"/>
    <property type="match status" value="1"/>
</dbReference>
<dbReference type="InterPro" id="IPR037171">
    <property type="entry name" value="NagB/RpiA_transferase-like"/>
</dbReference>
<dbReference type="SUPFAM" id="SSF75445">
    <property type="entry name" value="D-ribose-5-phosphate isomerase (RpiA), lid domain"/>
    <property type="match status" value="1"/>
</dbReference>
<dbReference type="PANTHER" id="PTHR11934:SF0">
    <property type="entry name" value="RIBOSE-5-PHOSPHATE ISOMERASE"/>
    <property type="match status" value="1"/>
</dbReference>
<evidence type="ECO:0000313" key="4">
    <source>
        <dbReference type="Proteomes" id="UP000653578"/>
    </source>
</evidence>
<dbReference type="Gene3D" id="3.40.50.1360">
    <property type="match status" value="1"/>
</dbReference>
<feature type="binding site" evidence="2">
    <location>
        <begin position="93"/>
        <end position="96"/>
    </location>
    <ligand>
        <name>substrate</name>
    </ligand>
</feature>
<comment type="function">
    <text evidence="2">Catalyzes the reversible conversion of ribose-5-phosphate to ribulose 5-phosphate.</text>
</comment>